<organism evidence="2 3">
    <name type="scientific">Aureobasidium melanogenum</name>
    <name type="common">Aureobasidium pullulans var. melanogenum</name>
    <dbReference type="NCBI Taxonomy" id="46634"/>
    <lineage>
        <taxon>Eukaryota</taxon>
        <taxon>Fungi</taxon>
        <taxon>Dikarya</taxon>
        <taxon>Ascomycota</taxon>
        <taxon>Pezizomycotina</taxon>
        <taxon>Dothideomycetes</taxon>
        <taxon>Dothideomycetidae</taxon>
        <taxon>Dothideales</taxon>
        <taxon>Saccotheciaceae</taxon>
        <taxon>Aureobasidium</taxon>
    </lineage>
</organism>
<gene>
    <name evidence="2" type="ORF">KCU76_g6763</name>
</gene>
<feature type="non-terminal residue" evidence="2">
    <location>
        <position position="142"/>
    </location>
</feature>
<name>A0A9P8J9T4_AURME</name>
<feature type="chain" id="PRO_5040249803" evidence="1">
    <location>
        <begin position="18"/>
        <end position="142"/>
    </location>
</feature>
<accession>A0A9P8J9T4</accession>
<evidence type="ECO:0000313" key="2">
    <source>
        <dbReference type="EMBL" id="KAG9692379.1"/>
    </source>
</evidence>
<evidence type="ECO:0000256" key="1">
    <source>
        <dbReference type="SAM" id="SignalP"/>
    </source>
</evidence>
<dbReference type="Proteomes" id="UP000779574">
    <property type="component" value="Unassembled WGS sequence"/>
</dbReference>
<sequence>MRCTGIIFTTFAVVVMGQNIFESLFSVATSDIASVYDEVTSRINPTTNTQASIATELSSLGSQYSSLTSVTATATGSALQSLSSDVSSLVSRASDLQSSASVLAATATASVSTSTSEGGCMQTIFPAAAGLAGAFAAIAAVL</sequence>
<keyword evidence="1" id="KW-0732">Signal</keyword>
<proteinExistence type="predicted"/>
<reference evidence="2" key="2">
    <citation type="submission" date="2021-08" db="EMBL/GenBank/DDBJ databases">
        <authorList>
            <person name="Gostincar C."/>
            <person name="Sun X."/>
            <person name="Song Z."/>
            <person name="Gunde-Cimerman N."/>
        </authorList>
    </citation>
    <scope>NUCLEOTIDE SEQUENCE</scope>
    <source>
        <strain evidence="2">EXF-9911</strain>
    </source>
</reference>
<reference evidence="2" key="1">
    <citation type="journal article" date="2021" name="J Fungi (Basel)">
        <title>Virulence traits and population genomics of the black yeast Aureobasidium melanogenum.</title>
        <authorList>
            <person name="Cernosa A."/>
            <person name="Sun X."/>
            <person name="Gostincar C."/>
            <person name="Fang C."/>
            <person name="Gunde-Cimerman N."/>
            <person name="Song Z."/>
        </authorList>
    </citation>
    <scope>NUCLEOTIDE SEQUENCE</scope>
    <source>
        <strain evidence="2">EXF-9911</strain>
    </source>
</reference>
<evidence type="ECO:0000313" key="3">
    <source>
        <dbReference type="Proteomes" id="UP000779574"/>
    </source>
</evidence>
<dbReference type="AlphaFoldDB" id="A0A9P8J9T4"/>
<dbReference type="OrthoDB" id="3940638at2759"/>
<feature type="signal peptide" evidence="1">
    <location>
        <begin position="1"/>
        <end position="17"/>
    </location>
</feature>
<comment type="caution">
    <text evidence="2">The sequence shown here is derived from an EMBL/GenBank/DDBJ whole genome shotgun (WGS) entry which is preliminary data.</text>
</comment>
<protein>
    <submittedName>
        <fullName evidence="2">Uncharacterized protein</fullName>
    </submittedName>
</protein>
<dbReference type="EMBL" id="JAHFXF010000232">
    <property type="protein sequence ID" value="KAG9692379.1"/>
    <property type="molecule type" value="Genomic_DNA"/>
</dbReference>